<dbReference type="Pfam" id="PF13692">
    <property type="entry name" value="Glyco_trans_1_4"/>
    <property type="match status" value="1"/>
</dbReference>
<dbReference type="AlphaFoldDB" id="A0A848KCU3"/>
<name>A0A848KCU3_9NOCA</name>
<evidence type="ECO:0000313" key="4">
    <source>
        <dbReference type="EMBL" id="NMN96665.1"/>
    </source>
</evidence>
<gene>
    <name evidence="4" type="ORF">FGL95_16630</name>
</gene>
<organism evidence="4 5">
    <name type="scientific">Antrihabitans stalactiti</name>
    <dbReference type="NCBI Taxonomy" id="2584121"/>
    <lineage>
        <taxon>Bacteria</taxon>
        <taxon>Bacillati</taxon>
        <taxon>Actinomycetota</taxon>
        <taxon>Actinomycetes</taxon>
        <taxon>Mycobacteriales</taxon>
        <taxon>Nocardiaceae</taxon>
        <taxon>Antrihabitans</taxon>
    </lineage>
</organism>
<dbReference type="InterPro" id="IPR028098">
    <property type="entry name" value="Glyco_trans_4-like_N"/>
</dbReference>
<comment type="caution">
    <text evidence="4">The sequence shown here is derived from an EMBL/GenBank/DDBJ whole genome shotgun (WGS) entry which is preliminary data.</text>
</comment>
<dbReference type="PANTHER" id="PTHR12526">
    <property type="entry name" value="GLYCOSYLTRANSFERASE"/>
    <property type="match status" value="1"/>
</dbReference>
<keyword evidence="2 4" id="KW-0808">Transferase</keyword>
<evidence type="ECO:0000256" key="2">
    <source>
        <dbReference type="ARBA" id="ARBA00022679"/>
    </source>
</evidence>
<proteinExistence type="predicted"/>
<dbReference type="Proteomes" id="UP000535543">
    <property type="component" value="Unassembled WGS sequence"/>
</dbReference>
<evidence type="ECO:0000259" key="3">
    <source>
        <dbReference type="Pfam" id="PF13579"/>
    </source>
</evidence>
<keyword evidence="5" id="KW-1185">Reference proteome</keyword>
<dbReference type="Gene3D" id="3.40.50.2000">
    <property type="entry name" value="Glycogen Phosphorylase B"/>
    <property type="match status" value="2"/>
</dbReference>
<evidence type="ECO:0000313" key="5">
    <source>
        <dbReference type="Proteomes" id="UP000535543"/>
    </source>
</evidence>
<evidence type="ECO:0000256" key="1">
    <source>
        <dbReference type="ARBA" id="ARBA00022676"/>
    </source>
</evidence>
<dbReference type="SUPFAM" id="SSF53756">
    <property type="entry name" value="UDP-Glycosyltransferase/glycogen phosphorylase"/>
    <property type="match status" value="1"/>
</dbReference>
<dbReference type="GO" id="GO:0016757">
    <property type="term" value="F:glycosyltransferase activity"/>
    <property type="evidence" value="ECO:0007669"/>
    <property type="project" value="UniProtKB-KW"/>
</dbReference>
<dbReference type="PANTHER" id="PTHR12526:SF631">
    <property type="entry name" value="BLL6306 PROTEIN"/>
    <property type="match status" value="1"/>
</dbReference>
<dbReference type="Pfam" id="PF13579">
    <property type="entry name" value="Glyco_trans_4_4"/>
    <property type="match status" value="1"/>
</dbReference>
<dbReference type="EMBL" id="VCQU01000005">
    <property type="protein sequence ID" value="NMN96665.1"/>
    <property type="molecule type" value="Genomic_DNA"/>
</dbReference>
<feature type="domain" description="Glycosyltransferase subfamily 4-like N-terminal" evidence="3">
    <location>
        <begin position="46"/>
        <end position="148"/>
    </location>
</feature>
<accession>A0A848KCU3</accession>
<reference evidence="4 5" key="2">
    <citation type="submission" date="2020-06" db="EMBL/GenBank/DDBJ databases">
        <title>Antribacter stalactiti gen. nov., sp. nov., a new member of the family Nacardiaceae isolated from a cave.</title>
        <authorList>
            <person name="Kim I.S."/>
        </authorList>
    </citation>
    <scope>NUCLEOTIDE SEQUENCE [LARGE SCALE GENOMIC DNA]</scope>
    <source>
        <strain evidence="4 5">YC2-7</strain>
    </source>
</reference>
<keyword evidence="1" id="KW-0328">Glycosyltransferase</keyword>
<sequence length="343" mass="36682">MATRGGVATYVRMMRDTALWEDWHIQHVATHRDGSAFAKLGIFAVGLAKYVAILIGRRPDVVHIHMGSNGSFVRKAIVTWLAKAFRVPVVLHIHGSGFHTFFDESPPVLQRIIRKTLEAAFVVVALGDEWAARLAEIAPGARVVDIPNAIPPGDAVAQPASAEPVHVLFLGQIGERKGAFVLVDAWAKLVAEYGRAIPARLTIVGDGEVERATDQVSTLGLGDSVAVSGWIAPEDVPALIRTAQVLVLPSREEGQPMAILEAMANGLCVVAAPAGGIPEMLGDAGILVPADDVDALAAAIARVVLGDDERVRLGNAALARVCERFDVNVVSRRFDRLYREATQ</sequence>
<reference evidence="4 5" key="1">
    <citation type="submission" date="2019-05" db="EMBL/GenBank/DDBJ databases">
        <authorList>
            <person name="Lee S.D."/>
        </authorList>
    </citation>
    <scope>NUCLEOTIDE SEQUENCE [LARGE SCALE GENOMIC DNA]</scope>
    <source>
        <strain evidence="4 5">YC2-7</strain>
    </source>
</reference>
<protein>
    <submittedName>
        <fullName evidence="4">Glycosyltransferase family 4 protein</fullName>
    </submittedName>
</protein>
<dbReference type="CDD" id="cd03801">
    <property type="entry name" value="GT4_PimA-like"/>
    <property type="match status" value="1"/>
</dbReference>